<evidence type="ECO:0000313" key="2">
    <source>
        <dbReference type="Proteomes" id="UP000887159"/>
    </source>
</evidence>
<evidence type="ECO:0000313" key="1">
    <source>
        <dbReference type="EMBL" id="GFY24613.1"/>
    </source>
</evidence>
<protein>
    <submittedName>
        <fullName evidence="1">Uncharacterized protein</fullName>
    </submittedName>
</protein>
<dbReference type="AlphaFoldDB" id="A0A8X6VY52"/>
<reference evidence="1" key="1">
    <citation type="submission" date="2020-08" db="EMBL/GenBank/DDBJ databases">
        <title>Multicomponent nature underlies the extraordinary mechanical properties of spider dragline silk.</title>
        <authorList>
            <person name="Kono N."/>
            <person name="Nakamura H."/>
            <person name="Mori M."/>
            <person name="Yoshida Y."/>
            <person name="Ohtoshi R."/>
            <person name="Malay A.D."/>
            <person name="Moran D.A.P."/>
            <person name="Tomita M."/>
            <person name="Numata K."/>
            <person name="Arakawa K."/>
        </authorList>
    </citation>
    <scope>NUCLEOTIDE SEQUENCE</scope>
</reference>
<keyword evidence="2" id="KW-1185">Reference proteome</keyword>
<name>A0A8X6VY52_TRICX</name>
<dbReference type="EMBL" id="BMAU01021369">
    <property type="protein sequence ID" value="GFY24613.1"/>
    <property type="molecule type" value="Genomic_DNA"/>
</dbReference>
<organism evidence="1 2">
    <name type="scientific">Trichonephila clavipes</name>
    <name type="common">Golden silk orbweaver</name>
    <name type="synonym">Nephila clavipes</name>
    <dbReference type="NCBI Taxonomy" id="2585209"/>
    <lineage>
        <taxon>Eukaryota</taxon>
        <taxon>Metazoa</taxon>
        <taxon>Ecdysozoa</taxon>
        <taxon>Arthropoda</taxon>
        <taxon>Chelicerata</taxon>
        <taxon>Arachnida</taxon>
        <taxon>Araneae</taxon>
        <taxon>Araneomorphae</taxon>
        <taxon>Entelegynae</taxon>
        <taxon>Araneoidea</taxon>
        <taxon>Nephilidae</taxon>
        <taxon>Trichonephila</taxon>
    </lineage>
</organism>
<dbReference type="Proteomes" id="UP000887159">
    <property type="component" value="Unassembled WGS sequence"/>
</dbReference>
<sequence length="119" mass="13854">MFVVYFIAIERVAADQWAGLRGLDLDISKIFGERNSVVRKSSNWLLGILQPTIIALRSTYTVRNRRQQKVQQKGVHMVDKTNFRASVKDRVKPLNWLVRTPYGLPKADQCRYTRTLYGR</sequence>
<gene>
    <name evidence="1" type="ORF">TNCV_1016591</name>
</gene>
<accession>A0A8X6VY52</accession>
<comment type="caution">
    <text evidence="1">The sequence shown here is derived from an EMBL/GenBank/DDBJ whole genome shotgun (WGS) entry which is preliminary data.</text>
</comment>
<proteinExistence type="predicted"/>